<dbReference type="InterPro" id="IPR015683">
    <property type="entry name" value="Ionotropic_Glu_rcpt"/>
</dbReference>
<feature type="binding site" evidence="17">
    <location>
        <position position="708"/>
    </location>
    <ligand>
        <name>L-glutamate</name>
        <dbReference type="ChEBI" id="CHEBI:29985"/>
    </ligand>
</feature>
<evidence type="ECO:0000256" key="5">
    <source>
        <dbReference type="ARBA" id="ARBA00022729"/>
    </source>
</evidence>
<dbReference type="Proteomes" id="UP001151699">
    <property type="component" value="Chromosome A"/>
</dbReference>
<dbReference type="Gene3D" id="3.40.50.2300">
    <property type="match status" value="2"/>
</dbReference>
<feature type="site" description="Interaction with the cone snail toxin Con-ikot-ikot" evidence="18">
    <location>
        <position position="663"/>
    </location>
</feature>
<feature type="disulfide bond" evidence="19">
    <location>
        <begin position="720"/>
        <end position="777"/>
    </location>
</feature>
<evidence type="ECO:0000256" key="2">
    <source>
        <dbReference type="ARBA" id="ARBA00022448"/>
    </source>
</evidence>
<feature type="binding site" evidence="17">
    <location>
        <position position="491"/>
    </location>
    <ligand>
        <name>L-glutamate</name>
        <dbReference type="ChEBI" id="CHEBI:29985"/>
    </ligand>
</feature>
<dbReference type="Pfam" id="PF10613">
    <property type="entry name" value="Lig_chan-Glu_bd"/>
    <property type="match status" value="1"/>
</dbReference>
<dbReference type="InterPro" id="IPR001828">
    <property type="entry name" value="ANF_lig-bd_rcpt"/>
</dbReference>
<dbReference type="PANTHER" id="PTHR18966">
    <property type="entry name" value="IONOTROPIC GLUTAMATE RECEPTOR"/>
    <property type="match status" value="1"/>
</dbReference>
<dbReference type="Gene3D" id="3.40.190.10">
    <property type="entry name" value="Periplasmic binding protein-like II"/>
    <property type="match status" value="2"/>
</dbReference>
<keyword evidence="26" id="KW-1185">Reference proteome</keyword>
<dbReference type="InterPro" id="IPR028082">
    <property type="entry name" value="Peripla_BP_I"/>
</dbReference>
<dbReference type="SUPFAM" id="SSF53850">
    <property type="entry name" value="Periplasmic binding protein-like II"/>
    <property type="match status" value="1"/>
</dbReference>
<gene>
    <name evidence="25" type="primary">grik2</name>
    <name evidence="25" type="ORF">Bhyg_00947</name>
</gene>
<keyword evidence="4 21" id="KW-0812">Transmembrane</keyword>
<evidence type="ECO:0000256" key="11">
    <source>
        <dbReference type="ARBA" id="ARBA00023180"/>
    </source>
</evidence>
<evidence type="ECO:0000256" key="3">
    <source>
        <dbReference type="ARBA" id="ARBA00022475"/>
    </source>
</evidence>
<evidence type="ECO:0000313" key="25">
    <source>
        <dbReference type="EMBL" id="KAJ6645738.1"/>
    </source>
</evidence>
<evidence type="ECO:0000256" key="20">
    <source>
        <dbReference type="SAM" id="MobiDB-lite"/>
    </source>
</evidence>
<evidence type="ECO:0000256" key="7">
    <source>
        <dbReference type="ARBA" id="ARBA00023018"/>
    </source>
</evidence>
<dbReference type="InterPro" id="IPR001320">
    <property type="entry name" value="Iontro_rcpt_C"/>
</dbReference>
<dbReference type="GO" id="GO:0045211">
    <property type="term" value="C:postsynaptic membrane"/>
    <property type="evidence" value="ECO:0007669"/>
    <property type="project" value="UniProtKB-SubCell"/>
</dbReference>
<accession>A0A9Q0N8H8</accession>
<dbReference type="OrthoDB" id="5984008at2759"/>
<evidence type="ECO:0000313" key="26">
    <source>
        <dbReference type="Proteomes" id="UP001151699"/>
    </source>
</evidence>
<dbReference type="FunFam" id="3.40.190.10:FF:000178">
    <property type="entry name" value="Glutamate receptor subunit"/>
    <property type="match status" value="1"/>
</dbReference>
<feature type="signal peptide" evidence="22">
    <location>
        <begin position="1"/>
        <end position="19"/>
    </location>
</feature>
<dbReference type="GO" id="GO:0004970">
    <property type="term" value="F:glutamate-gated receptor activity"/>
    <property type="evidence" value="ECO:0007669"/>
    <property type="project" value="UniProtKB-ARBA"/>
</dbReference>
<dbReference type="InterPro" id="IPR001508">
    <property type="entry name" value="Iono_Glu_rcpt_met"/>
</dbReference>
<dbReference type="GO" id="GO:0008328">
    <property type="term" value="C:ionotropic glutamate receptor complex"/>
    <property type="evidence" value="ECO:0007669"/>
    <property type="project" value="UniProtKB-ARBA"/>
</dbReference>
<feature type="domain" description="Ionotropic glutamate receptor L-glutamate and glycine-binding" evidence="24">
    <location>
        <begin position="408"/>
        <end position="475"/>
    </location>
</feature>
<keyword evidence="14" id="KW-0407">Ion channel</keyword>
<feature type="region of interest" description="Disordered" evidence="20">
    <location>
        <begin position="854"/>
        <end position="886"/>
    </location>
</feature>
<organism evidence="25 26">
    <name type="scientific">Pseudolycoriella hygida</name>
    <dbReference type="NCBI Taxonomy" id="35572"/>
    <lineage>
        <taxon>Eukaryota</taxon>
        <taxon>Metazoa</taxon>
        <taxon>Ecdysozoa</taxon>
        <taxon>Arthropoda</taxon>
        <taxon>Hexapoda</taxon>
        <taxon>Insecta</taxon>
        <taxon>Pterygota</taxon>
        <taxon>Neoptera</taxon>
        <taxon>Endopterygota</taxon>
        <taxon>Diptera</taxon>
        <taxon>Nematocera</taxon>
        <taxon>Sciaroidea</taxon>
        <taxon>Sciaridae</taxon>
        <taxon>Pseudolycoriella</taxon>
    </lineage>
</organism>
<keyword evidence="13" id="KW-1071">Ligand-gated ion channel</keyword>
<sequence length="886" mass="99612">MFILNRFVIILTVCGVELSAKILTPIGAIFEQDNVDAELAFQSIIFRENMYNENIEFVPKVVKLSTSDSFAVEKQVCELLSEGVVAIFGPSNVHANGIVGSMCDTFHIPHFTTNWMISENLNVESHKFTRNFFPESNMYSRALAEIVVNFGWTSFTILYDNNDALMRLQDVLQINGPDDTPITVRKLDDNMDFRPLLKEIHKSGETHIIIDCAISNILELLRQANDVKMMEEYQNYFITTTDTHVLDFAELKFVRANVTAIRLIDPSAFESTSAVQDWNQNSFRNKNTKLYLTENIQTESGLLHDSVKMFSSVIKEFDGLAPAPIKCNGNNDWSQGEDVMKSFDERTENGITGRILFDEKGLRSHFTMEVLEMSQDGWRKVAYWDSTEGVVLTRDLSEVIVVTRLGMPFFGLKTPEDGEVLEGNDRYHGYSVDLIDGIAKILGFKYEFTLEPYNLYGAYNKETKKWDGLVKQLLDRKADMAICDLTITYQRRTAVDFTTPFMTLGISILFAKPIKQPPDLFSFLSPLSLDVWLYMGSAYLGISLSLYVLARSAPDDWESPHPCETDPEEVENVWSLLNCTWLSIGSIMGQGCDLLPKSISTRLVTGSWWFFALILLSSYTANLAAFLTKEQMDVSIESAEDLAKQSKIKYGAVLGGSTLSFFKESKFPLYQRIWSAMESAEPSVFVGNNKEGEDRVVKSKRLYAFFMESSSIEYIVERNCNVTQIGGLLDSKGYGIAMPVNSPYRTHVSHTVLKMQEEGKLHRLKTKWWKEVDGGNCEADVASASEGAAELGIGNVGGVFVILILGCVSALILGIAEFLWNVKDLAIEEKISLWEALKMELLFAFNFSITTKPVFSNPSKSPSPSEDIEDSHQSSDTLNTISKSKN</sequence>
<keyword evidence="2" id="KW-0813">Transport</keyword>
<dbReference type="SUPFAM" id="SSF53822">
    <property type="entry name" value="Periplasmic binding protein-like I"/>
    <property type="match status" value="1"/>
</dbReference>
<dbReference type="PRINTS" id="PR00177">
    <property type="entry name" value="NMDARECEPTOR"/>
</dbReference>
<dbReference type="Gene3D" id="1.10.287.70">
    <property type="match status" value="1"/>
</dbReference>
<dbReference type="FunFam" id="1.10.287.70:FF:000064">
    <property type="entry name" value="Glutamate receptor ionotropic, kainate"/>
    <property type="match status" value="1"/>
</dbReference>
<dbReference type="Pfam" id="PF00060">
    <property type="entry name" value="Lig_chan"/>
    <property type="match status" value="1"/>
</dbReference>
<feature type="chain" id="PRO_5040477626" description="Glutamate receptor 1" evidence="22">
    <location>
        <begin position="20"/>
        <end position="886"/>
    </location>
</feature>
<dbReference type="InterPro" id="IPR019594">
    <property type="entry name" value="Glu/Gly-bd"/>
</dbReference>
<evidence type="ECO:0000256" key="22">
    <source>
        <dbReference type="SAM" id="SignalP"/>
    </source>
</evidence>
<keyword evidence="3" id="KW-1003">Cell membrane</keyword>
<evidence type="ECO:0000256" key="14">
    <source>
        <dbReference type="ARBA" id="ARBA00023303"/>
    </source>
</evidence>
<evidence type="ECO:0000256" key="19">
    <source>
        <dbReference type="PIRSR" id="PIRSR601508-3"/>
    </source>
</evidence>
<reference evidence="25" key="1">
    <citation type="submission" date="2022-07" db="EMBL/GenBank/DDBJ databases">
        <authorList>
            <person name="Trinca V."/>
            <person name="Uliana J.V.C."/>
            <person name="Torres T.T."/>
            <person name="Ward R.J."/>
            <person name="Monesi N."/>
        </authorList>
    </citation>
    <scope>NUCLEOTIDE SEQUENCE</scope>
    <source>
        <strain evidence="25">HSMRA1968</strain>
        <tissue evidence="25">Whole embryos</tissue>
    </source>
</reference>
<feature type="binding site" evidence="17">
    <location>
        <position position="486"/>
    </location>
    <ligand>
        <name>L-glutamate</name>
        <dbReference type="ChEBI" id="CHEBI:29985"/>
    </ligand>
</feature>
<keyword evidence="6 21" id="KW-1133">Transmembrane helix</keyword>
<protein>
    <recommendedName>
        <fullName evidence="16">Glutamate receptor 1</fullName>
    </recommendedName>
</protein>
<keyword evidence="8" id="KW-0406">Ion transport</keyword>
<keyword evidence="19" id="KW-1015">Disulfide bond</keyword>
<feature type="binding site" evidence="17">
    <location>
        <position position="657"/>
    </location>
    <ligand>
        <name>L-glutamate</name>
        <dbReference type="ChEBI" id="CHEBI:29985"/>
    </ligand>
</feature>
<evidence type="ECO:0000256" key="21">
    <source>
        <dbReference type="SAM" id="Phobius"/>
    </source>
</evidence>
<evidence type="ECO:0000256" key="6">
    <source>
        <dbReference type="ARBA" id="ARBA00022989"/>
    </source>
</evidence>
<feature type="transmembrane region" description="Helical" evidence="21">
    <location>
        <begin position="799"/>
        <end position="820"/>
    </location>
</feature>
<keyword evidence="12" id="KW-0628">Postsynaptic cell membrane</keyword>
<dbReference type="CDD" id="cd06382">
    <property type="entry name" value="PBP1_iGluR_Kainate"/>
    <property type="match status" value="1"/>
</dbReference>
<dbReference type="AlphaFoldDB" id="A0A9Q0N8H8"/>
<evidence type="ECO:0000256" key="9">
    <source>
        <dbReference type="ARBA" id="ARBA00023136"/>
    </source>
</evidence>
<comment type="subcellular location">
    <subcellularLocation>
        <location evidence="15">Postsynaptic cell membrane</location>
        <topology evidence="15">Multi-pass membrane protein</topology>
    </subcellularLocation>
</comment>
<proteinExistence type="inferred from homology"/>
<evidence type="ECO:0000256" key="18">
    <source>
        <dbReference type="PIRSR" id="PIRSR601508-2"/>
    </source>
</evidence>
<feature type="site" description="Interaction with the cone snail toxin Con-ikot-ikot" evidence="18">
    <location>
        <position position="754"/>
    </location>
</feature>
<dbReference type="Pfam" id="PF01094">
    <property type="entry name" value="ANF_receptor"/>
    <property type="match status" value="1"/>
</dbReference>
<evidence type="ECO:0000256" key="4">
    <source>
        <dbReference type="ARBA" id="ARBA00022692"/>
    </source>
</evidence>
<dbReference type="SMART" id="SM00918">
    <property type="entry name" value="Lig_chan-Glu_bd"/>
    <property type="match status" value="1"/>
</dbReference>
<feature type="compositionally biased region" description="Polar residues" evidence="20">
    <location>
        <begin position="874"/>
        <end position="886"/>
    </location>
</feature>
<comment type="similarity">
    <text evidence="1">Belongs to the glutamate-gated ion channel (TC 1.A.10.1) family.</text>
</comment>
<feature type="site" description="Crucial to convey clamshell closure to channel opening" evidence="18">
    <location>
        <position position="636"/>
    </location>
</feature>
<evidence type="ECO:0000259" key="23">
    <source>
        <dbReference type="SMART" id="SM00079"/>
    </source>
</evidence>
<dbReference type="EMBL" id="WJQU01000001">
    <property type="protein sequence ID" value="KAJ6645738.1"/>
    <property type="molecule type" value="Genomic_DNA"/>
</dbReference>
<keyword evidence="9 21" id="KW-0472">Membrane</keyword>
<keyword evidence="5 22" id="KW-0732">Signal</keyword>
<evidence type="ECO:0000256" key="13">
    <source>
        <dbReference type="ARBA" id="ARBA00023286"/>
    </source>
</evidence>
<evidence type="ECO:0000256" key="15">
    <source>
        <dbReference type="ARBA" id="ARBA00034104"/>
    </source>
</evidence>
<evidence type="ECO:0000256" key="16">
    <source>
        <dbReference type="ARBA" id="ARBA00072754"/>
    </source>
</evidence>
<comment type="caution">
    <text evidence="25">The sequence shown here is derived from an EMBL/GenBank/DDBJ whole genome shotgun (WGS) entry which is preliminary data.</text>
</comment>
<evidence type="ECO:0000256" key="12">
    <source>
        <dbReference type="ARBA" id="ARBA00023257"/>
    </source>
</evidence>
<evidence type="ECO:0000256" key="1">
    <source>
        <dbReference type="ARBA" id="ARBA00008685"/>
    </source>
</evidence>
<evidence type="ECO:0000256" key="17">
    <source>
        <dbReference type="PIRSR" id="PIRSR601508-1"/>
    </source>
</evidence>
<feature type="binding site" evidence="17">
    <location>
        <position position="658"/>
    </location>
    <ligand>
        <name>L-glutamate</name>
        <dbReference type="ChEBI" id="CHEBI:29985"/>
    </ligand>
</feature>
<evidence type="ECO:0000256" key="8">
    <source>
        <dbReference type="ARBA" id="ARBA00023065"/>
    </source>
</evidence>
<evidence type="ECO:0000259" key="24">
    <source>
        <dbReference type="SMART" id="SM00918"/>
    </source>
</evidence>
<dbReference type="SMART" id="SM00079">
    <property type="entry name" value="PBPe"/>
    <property type="match status" value="1"/>
</dbReference>
<feature type="compositionally biased region" description="Polar residues" evidence="20">
    <location>
        <begin position="854"/>
        <end position="864"/>
    </location>
</feature>
<keyword evidence="10 25" id="KW-0675">Receptor</keyword>
<keyword evidence="11" id="KW-0325">Glycoprotein</keyword>
<dbReference type="FunFam" id="3.40.190.10:FF:000061">
    <property type="entry name" value="Glutamate receptor, ionotropic kainate"/>
    <property type="match status" value="1"/>
</dbReference>
<keyword evidence="7" id="KW-0770">Synapse</keyword>
<name>A0A9Q0N8H8_9DIPT</name>
<evidence type="ECO:0000256" key="10">
    <source>
        <dbReference type="ARBA" id="ARBA00023170"/>
    </source>
</evidence>
<feature type="domain" description="Ionotropic glutamate receptor C-terminal" evidence="23">
    <location>
        <begin position="398"/>
        <end position="771"/>
    </location>
</feature>